<dbReference type="Proteomes" id="UP001409291">
    <property type="component" value="Unassembled WGS sequence"/>
</dbReference>
<evidence type="ECO:0000256" key="1">
    <source>
        <dbReference type="ARBA" id="ARBA00001412"/>
    </source>
</evidence>
<dbReference type="InterPro" id="IPR050347">
    <property type="entry name" value="Bact_Beta-galactosidase"/>
</dbReference>
<dbReference type="EMBL" id="JBDJNQ010000001">
    <property type="protein sequence ID" value="MEN5376059.1"/>
    <property type="molecule type" value="Genomic_DNA"/>
</dbReference>
<dbReference type="InterPro" id="IPR006103">
    <property type="entry name" value="Glyco_hydro_2_cat"/>
</dbReference>
<reference evidence="8 9" key="1">
    <citation type="submission" date="2024-04" db="EMBL/GenBank/DDBJ databases">
        <title>WGS of bacteria from Torrens River.</title>
        <authorList>
            <person name="Wyrsch E.R."/>
            <person name="Drigo B."/>
        </authorList>
    </citation>
    <scope>NUCLEOTIDE SEQUENCE [LARGE SCALE GENOMIC DNA]</scope>
    <source>
        <strain evidence="8 9">TWI391</strain>
    </source>
</reference>
<feature type="domain" description="Glycoside hydrolase family 2 catalytic" evidence="7">
    <location>
        <begin position="329"/>
        <end position="534"/>
    </location>
</feature>
<evidence type="ECO:0000313" key="9">
    <source>
        <dbReference type="Proteomes" id="UP001409291"/>
    </source>
</evidence>
<dbReference type="Pfam" id="PF02836">
    <property type="entry name" value="Glyco_hydro_2_C"/>
    <property type="match status" value="1"/>
</dbReference>
<evidence type="ECO:0000313" key="8">
    <source>
        <dbReference type="EMBL" id="MEN5376059.1"/>
    </source>
</evidence>
<evidence type="ECO:0000259" key="6">
    <source>
        <dbReference type="Pfam" id="PF00703"/>
    </source>
</evidence>
<dbReference type="SUPFAM" id="SSF49785">
    <property type="entry name" value="Galactose-binding domain-like"/>
    <property type="match status" value="1"/>
</dbReference>
<feature type="domain" description="Glycoside hydrolase family 2 immunoglobulin-like beta-sandwich" evidence="6">
    <location>
        <begin position="219"/>
        <end position="325"/>
    </location>
</feature>
<comment type="catalytic activity">
    <reaction evidence="1">
        <text>Hydrolysis of terminal non-reducing beta-D-galactose residues in beta-D-galactosides.</text>
        <dbReference type="EC" id="3.2.1.23"/>
    </reaction>
</comment>
<keyword evidence="4" id="KW-0378">Hydrolase</keyword>
<evidence type="ECO:0000256" key="5">
    <source>
        <dbReference type="ARBA" id="ARBA00023295"/>
    </source>
</evidence>
<evidence type="ECO:0000259" key="7">
    <source>
        <dbReference type="Pfam" id="PF02836"/>
    </source>
</evidence>
<dbReference type="Gene3D" id="3.20.20.80">
    <property type="entry name" value="Glycosidases"/>
    <property type="match status" value="1"/>
</dbReference>
<gene>
    <name evidence="8" type="ORF">ABE541_02180</name>
</gene>
<name>A0ABV0BR21_9SPHI</name>
<comment type="similarity">
    <text evidence="2">Belongs to the glycosyl hydrolase 2 family.</text>
</comment>
<dbReference type="EC" id="3.2.1.23" evidence="3"/>
<evidence type="ECO:0000256" key="2">
    <source>
        <dbReference type="ARBA" id="ARBA00007401"/>
    </source>
</evidence>
<dbReference type="PANTHER" id="PTHR46323">
    <property type="entry name" value="BETA-GALACTOSIDASE"/>
    <property type="match status" value="1"/>
</dbReference>
<accession>A0ABV0BR21</accession>
<dbReference type="RefSeq" id="WP_183915283.1">
    <property type="nucleotide sequence ID" value="NZ_JBDJLH010000005.1"/>
</dbReference>
<dbReference type="Gene3D" id="2.60.120.260">
    <property type="entry name" value="Galactose-binding domain-like"/>
    <property type="match status" value="1"/>
</dbReference>
<proteinExistence type="inferred from homology"/>
<evidence type="ECO:0000256" key="4">
    <source>
        <dbReference type="ARBA" id="ARBA00022801"/>
    </source>
</evidence>
<sequence>MKKIAFLFTLLFYVTIVCGQQIDLKGVWKFKLDPEDVGVTKKWQLTDFTETLTLPGTLASNNQGYTIDKDTKWTGRIIDSTWFKSDRYAKFREKDNYKTIFWLQPNKNYVGPAWYNRAFTISKAMSDQELVLHLERVHWETTLWIDGKQIGMQNALGVPHEYNLGKLKTGNHHISIRVDNRIKNIDVGMNAHSISDHTQTNWNGIVGQLHIRAIPKITVTQIAVYPDIEKKEVRIVLQTDNKSQSSKNTNFILQASSKFTPKVHQPPSIEIREVIAPGKNKTEMVYPMGNDFYKWDEFTPFLYQLSVKMQDEHNMKEYQTSFGMRKLEISGTQFKINDRLTFLRGTLDCAVFPLTGYPPTEITEWKRIYNVVKSHGLNHVRFHSWCPPKAAFEAADELGIYIQVEGGGWTLVGGGNGFDKWIYEESDRILDTYGNHPSFILYTYGNEPDGKNQGDFLGKLVNHLKKHDNRHLYTSGAGWPDIKENEFYNAMYPRLYVWGDGLESYNNANPPSTDFDWLNITGKYKVPYISHEVGQWCAYPNFKEIDKYTGVLKAHNFEVFQETLQENKLEHLADSFLLASGKHQAMTYKADIEAALRTPGFAGFQLLGLSDFPGQGTALVGVLDAFWEEKGYISPEEFKTFSGPTVPLIRLPKMVYNNDESLDASIEIAHFGKDNIKDIVPTWNLTQVDGRIIASGNLDTQTIPLGNAHILGHIKYPLREILVPMQLKLTVQVGSNRNSWNIWVYPATSPSYEGDVHITDTLDQQAYTILEKGGKVLFSPRAGSIKKGNGGEIVMGYSPIFWNTAWTNKQPPHVMGVLVNPNHPALQLFPTDYYSDFQWWGLVTNANALKLKELGEDVEPIVRIIDDWFTNQSLGLIIEGKIGKGKIIISSADLLQNRNKRLEVTQMKKSILHYMNSVSFNPQNNFEIDKIKKLFP</sequence>
<comment type="caution">
    <text evidence="8">The sequence shown here is derived from an EMBL/GenBank/DDBJ whole genome shotgun (WGS) entry which is preliminary data.</text>
</comment>
<keyword evidence="9" id="KW-1185">Reference proteome</keyword>
<dbReference type="PANTHER" id="PTHR46323:SF2">
    <property type="entry name" value="BETA-GALACTOSIDASE"/>
    <property type="match status" value="1"/>
</dbReference>
<organism evidence="8 9">
    <name type="scientific">Sphingobacterium kitahiroshimense</name>
    <dbReference type="NCBI Taxonomy" id="470446"/>
    <lineage>
        <taxon>Bacteria</taxon>
        <taxon>Pseudomonadati</taxon>
        <taxon>Bacteroidota</taxon>
        <taxon>Sphingobacteriia</taxon>
        <taxon>Sphingobacteriales</taxon>
        <taxon>Sphingobacteriaceae</taxon>
        <taxon>Sphingobacterium</taxon>
    </lineage>
</organism>
<dbReference type="InterPro" id="IPR017853">
    <property type="entry name" value="GH"/>
</dbReference>
<dbReference type="InterPro" id="IPR008979">
    <property type="entry name" value="Galactose-bd-like_sf"/>
</dbReference>
<dbReference type="SUPFAM" id="SSF51445">
    <property type="entry name" value="(Trans)glycosidases"/>
    <property type="match status" value="1"/>
</dbReference>
<protein>
    <recommendedName>
        <fullName evidence="3">beta-galactosidase</fullName>
        <ecNumber evidence="3">3.2.1.23</ecNumber>
    </recommendedName>
</protein>
<dbReference type="InterPro" id="IPR006102">
    <property type="entry name" value="Ig-like_GH2"/>
</dbReference>
<evidence type="ECO:0000256" key="3">
    <source>
        <dbReference type="ARBA" id="ARBA00012756"/>
    </source>
</evidence>
<keyword evidence="5" id="KW-0326">Glycosidase</keyword>
<dbReference type="Pfam" id="PF00703">
    <property type="entry name" value="Glyco_hydro_2"/>
    <property type="match status" value="1"/>
</dbReference>